<feature type="chain" id="PRO_5011492369" description="DUF4374 domain-containing protein" evidence="1">
    <location>
        <begin position="34"/>
        <end position="417"/>
    </location>
</feature>
<organism evidence="2 3">
    <name type="scientific">Algoriphagus aquimarinus</name>
    <dbReference type="NCBI Taxonomy" id="237018"/>
    <lineage>
        <taxon>Bacteria</taxon>
        <taxon>Pseudomonadati</taxon>
        <taxon>Bacteroidota</taxon>
        <taxon>Cytophagia</taxon>
        <taxon>Cytophagales</taxon>
        <taxon>Cyclobacteriaceae</taxon>
        <taxon>Algoriphagus</taxon>
    </lineage>
</organism>
<keyword evidence="3" id="KW-1185">Reference proteome</keyword>
<dbReference type="Proteomes" id="UP000198790">
    <property type="component" value="Unassembled WGS sequence"/>
</dbReference>
<name>A0A1I1C360_9BACT</name>
<sequence length="417" mass="47305">MTGICKHQSNYYFRRMRKSLLLIACLSFLFSCVEDENPSSQSSDIFKVTSVNFIAENETYFAIIHDSTGLALDYGQLFNGKSVEFVVDKSKKHHVSTFMIREEQYGHKEYMSTFTNQDLTFDMVLEYSPSTTGSPIGTFEVIVTDDEPVGAYVTAQGNMSDYSVYTNTFNQSSNLFAEENRYLVVANGSGNRRYLYLDNPKKDNSYTIEYSKMKEFETVFEIPKSDYSQFGYNIISMENRNGQYYSKYILATGSQYNNKIGSYKLEYIDAISTYSTIIQGRKASNPKTTFVYSKFGSPVTNMILLDVDEIIITKDKISDFQFGTKVDGALYSAGFLSSKNISDGQPTSPFFSWSINGTDSEFSLTIPEGLKASYPFFLSDLSHLYLSNTAIRKTLKESNVLGVRENETTIVSQWHND</sequence>
<dbReference type="EMBL" id="FOKK01000019">
    <property type="protein sequence ID" value="SFB55240.1"/>
    <property type="molecule type" value="Genomic_DNA"/>
</dbReference>
<reference evidence="2 3" key="1">
    <citation type="submission" date="2016-10" db="EMBL/GenBank/DDBJ databases">
        <authorList>
            <person name="de Groot N.N."/>
        </authorList>
    </citation>
    <scope>NUCLEOTIDE SEQUENCE [LARGE SCALE GENOMIC DNA]</scope>
    <source>
        <strain evidence="2 3">DSM 23399</strain>
    </source>
</reference>
<protein>
    <recommendedName>
        <fullName evidence="4">DUF4374 domain-containing protein</fullName>
    </recommendedName>
</protein>
<dbReference type="AlphaFoldDB" id="A0A1I1C360"/>
<proteinExistence type="predicted"/>
<evidence type="ECO:0000313" key="2">
    <source>
        <dbReference type="EMBL" id="SFB55240.1"/>
    </source>
</evidence>
<feature type="signal peptide" evidence="1">
    <location>
        <begin position="1"/>
        <end position="33"/>
    </location>
</feature>
<keyword evidence="1" id="KW-0732">Signal</keyword>
<evidence type="ECO:0000313" key="3">
    <source>
        <dbReference type="Proteomes" id="UP000198790"/>
    </source>
</evidence>
<gene>
    <name evidence="2" type="ORF">SAMN04489723_11965</name>
</gene>
<evidence type="ECO:0008006" key="4">
    <source>
        <dbReference type="Google" id="ProtNLM"/>
    </source>
</evidence>
<evidence type="ECO:0000256" key="1">
    <source>
        <dbReference type="SAM" id="SignalP"/>
    </source>
</evidence>
<accession>A0A1I1C360</accession>
<dbReference type="PROSITE" id="PS51257">
    <property type="entry name" value="PROKAR_LIPOPROTEIN"/>
    <property type="match status" value="1"/>
</dbReference>